<feature type="domain" description="HTH merR-type" evidence="2">
    <location>
        <begin position="5"/>
        <end position="73"/>
    </location>
</feature>
<dbReference type="PANTHER" id="PTHR30204">
    <property type="entry name" value="REDOX-CYCLING DRUG-SENSING TRANSCRIPTIONAL ACTIVATOR SOXR"/>
    <property type="match status" value="1"/>
</dbReference>
<protein>
    <submittedName>
        <fullName evidence="3">MerR family transcriptional regulator</fullName>
    </submittedName>
</protein>
<dbReference type="EMBL" id="BNAR01000006">
    <property type="protein sequence ID" value="GHH43599.1"/>
    <property type="molecule type" value="Genomic_DNA"/>
</dbReference>
<name>A0ABQ3MH83_9PSEU</name>
<dbReference type="InterPro" id="IPR000551">
    <property type="entry name" value="MerR-type_HTH_dom"/>
</dbReference>
<dbReference type="Gene3D" id="1.10.1660.10">
    <property type="match status" value="1"/>
</dbReference>
<dbReference type="SMART" id="SM00422">
    <property type="entry name" value="HTH_MERR"/>
    <property type="match status" value="1"/>
</dbReference>
<dbReference type="PRINTS" id="PR00040">
    <property type="entry name" value="HTHMERR"/>
</dbReference>
<dbReference type="Pfam" id="PF13411">
    <property type="entry name" value="MerR_1"/>
    <property type="match status" value="1"/>
</dbReference>
<reference evidence="4" key="1">
    <citation type="journal article" date="2019" name="Int. J. Syst. Evol. Microbiol.">
        <title>The Global Catalogue of Microorganisms (GCM) 10K type strain sequencing project: providing services to taxonomists for standard genome sequencing and annotation.</title>
        <authorList>
            <consortium name="The Broad Institute Genomics Platform"/>
            <consortium name="The Broad Institute Genome Sequencing Center for Infectious Disease"/>
            <person name="Wu L."/>
            <person name="Ma J."/>
        </authorList>
    </citation>
    <scope>NUCLEOTIDE SEQUENCE [LARGE SCALE GENOMIC DNA]</scope>
    <source>
        <strain evidence="4">CGMCC 4.7367</strain>
    </source>
</reference>
<evidence type="ECO:0000256" key="1">
    <source>
        <dbReference type="ARBA" id="ARBA00023125"/>
    </source>
</evidence>
<evidence type="ECO:0000313" key="4">
    <source>
        <dbReference type="Proteomes" id="UP000605568"/>
    </source>
</evidence>
<evidence type="ECO:0000259" key="2">
    <source>
        <dbReference type="PROSITE" id="PS50937"/>
    </source>
</evidence>
<keyword evidence="4" id="KW-1185">Reference proteome</keyword>
<dbReference type="InterPro" id="IPR047057">
    <property type="entry name" value="MerR_fam"/>
</dbReference>
<dbReference type="InterPro" id="IPR009061">
    <property type="entry name" value="DNA-bd_dom_put_sf"/>
</dbReference>
<sequence length="144" mass="15783">MAEDLLPIDKVAKESGLAASALRYYERCGVIGPVVKIRGKRHYSRAVLHRLSVIKVCQALGFSLTEIVCLLDGGDESTWKELAVRRRSEVEKQMDAMREVLTMLDSALGCSCDRLANCPDMGPHGRLAVKAPQSRSGLVDIGRT</sequence>
<proteinExistence type="predicted"/>
<evidence type="ECO:0000313" key="3">
    <source>
        <dbReference type="EMBL" id="GHH43599.1"/>
    </source>
</evidence>
<accession>A0ABQ3MH83</accession>
<dbReference type="SUPFAM" id="SSF46955">
    <property type="entry name" value="Putative DNA-binding domain"/>
    <property type="match status" value="1"/>
</dbReference>
<dbReference type="PROSITE" id="PS50937">
    <property type="entry name" value="HTH_MERR_2"/>
    <property type="match status" value="1"/>
</dbReference>
<organism evidence="3 4">
    <name type="scientific">Lentzea cavernae</name>
    <dbReference type="NCBI Taxonomy" id="2020703"/>
    <lineage>
        <taxon>Bacteria</taxon>
        <taxon>Bacillati</taxon>
        <taxon>Actinomycetota</taxon>
        <taxon>Actinomycetes</taxon>
        <taxon>Pseudonocardiales</taxon>
        <taxon>Pseudonocardiaceae</taxon>
        <taxon>Lentzea</taxon>
    </lineage>
</organism>
<gene>
    <name evidence="3" type="ORF">GCM10017774_41410</name>
</gene>
<dbReference type="PANTHER" id="PTHR30204:SF0">
    <property type="entry name" value="REDOX-SENSITIVE TRANSCRIPTIONAL ACTIVATOR SOXR"/>
    <property type="match status" value="1"/>
</dbReference>
<keyword evidence="1" id="KW-0238">DNA-binding</keyword>
<comment type="caution">
    <text evidence="3">The sequence shown here is derived from an EMBL/GenBank/DDBJ whole genome shotgun (WGS) entry which is preliminary data.</text>
</comment>
<dbReference type="Proteomes" id="UP000605568">
    <property type="component" value="Unassembled WGS sequence"/>
</dbReference>